<comment type="caution">
    <text evidence="9">The sequence shown here is derived from an EMBL/GenBank/DDBJ whole genome shotgun (WGS) entry which is preliminary data.</text>
</comment>
<organism evidence="9 10">
    <name type="scientific">Streptomyces mesophilus</name>
    <dbReference type="NCBI Taxonomy" id="1775132"/>
    <lineage>
        <taxon>Bacteria</taxon>
        <taxon>Bacillati</taxon>
        <taxon>Actinomycetota</taxon>
        <taxon>Actinomycetes</taxon>
        <taxon>Kitasatosporales</taxon>
        <taxon>Streptomycetaceae</taxon>
        <taxon>Streptomyces</taxon>
    </lineage>
</organism>
<dbReference type="Proteomes" id="UP000481109">
    <property type="component" value="Unassembled WGS sequence"/>
</dbReference>
<feature type="region of interest" description="Disordered" evidence="6">
    <location>
        <begin position="160"/>
        <end position="181"/>
    </location>
</feature>
<comment type="subunit">
    <text evidence="2">Interacts transiently with the RNA polymerase catalytic core formed by RpoA, RpoB, RpoC and RpoZ (2 alpha, 1 beta, 1 beta' and 1 omega subunit) to form the RNA polymerase holoenzyme that can initiate transcription.</text>
</comment>
<dbReference type="AlphaFoldDB" id="A0A6G4XPQ3"/>
<dbReference type="EMBL" id="JAAKZW010000159">
    <property type="protein sequence ID" value="NGO79569.1"/>
    <property type="molecule type" value="Genomic_DNA"/>
</dbReference>
<keyword evidence="5" id="KW-0804">Transcription</keyword>
<comment type="similarity">
    <text evidence="1">Belongs to the sigma-70 factor family. ECF subfamily.</text>
</comment>
<dbReference type="Pfam" id="PF08281">
    <property type="entry name" value="Sigma70_r4_2"/>
    <property type="match status" value="1"/>
</dbReference>
<keyword evidence="3" id="KW-0805">Transcription regulation</keyword>
<evidence type="ECO:0000256" key="1">
    <source>
        <dbReference type="ARBA" id="ARBA00010641"/>
    </source>
</evidence>
<dbReference type="InterPro" id="IPR014284">
    <property type="entry name" value="RNA_pol_sigma-70_dom"/>
</dbReference>
<evidence type="ECO:0000256" key="4">
    <source>
        <dbReference type="ARBA" id="ARBA00023082"/>
    </source>
</evidence>
<keyword evidence="4" id="KW-0731">Sigma factor</keyword>
<evidence type="ECO:0000256" key="2">
    <source>
        <dbReference type="ARBA" id="ARBA00011344"/>
    </source>
</evidence>
<dbReference type="InterPro" id="IPR036388">
    <property type="entry name" value="WH-like_DNA-bd_sf"/>
</dbReference>
<dbReference type="PANTHER" id="PTHR30173">
    <property type="entry name" value="SIGMA 19 FACTOR"/>
    <property type="match status" value="1"/>
</dbReference>
<dbReference type="PANTHER" id="PTHR30173:SF36">
    <property type="entry name" value="ECF RNA POLYMERASE SIGMA FACTOR SIGJ"/>
    <property type="match status" value="1"/>
</dbReference>
<protein>
    <submittedName>
        <fullName evidence="9">Sigma-70 family RNA polymerase sigma factor</fullName>
    </submittedName>
</protein>
<gene>
    <name evidence="9" type="ORF">G6045_28520</name>
</gene>
<feature type="domain" description="RNA polymerase sigma factor 70 region 4 type 2" evidence="8">
    <location>
        <begin position="115"/>
        <end position="165"/>
    </location>
</feature>
<dbReference type="CDD" id="cd06171">
    <property type="entry name" value="Sigma70_r4"/>
    <property type="match status" value="1"/>
</dbReference>
<dbReference type="InterPro" id="IPR007627">
    <property type="entry name" value="RNA_pol_sigma70_r2"/>
</dbReference>
<evidence type="ECO:0000256" key="6">
    <source>
        <dbReference type="SAM" id="MobiDB-lite"/>
    </source>
</evidence>
<sequence>MIPVDSTVDRFDTGRFEAGRSRLASLAYRLLGSATDAEDAVQDAFLHWQAADREHIRVPEAWLTKVVTNLCLDRLRSAQARRERTAGAWLPEPLLDGDPMLGPADTFEQRESVSLAVLTLMERLSPVERAVYVLREAFSHSHAEIAEILGISESASQQHLHRARGRVSAGRRRGGQETDPASARRVVEEFLAAATSGRTDRLVALLTDDVTALSDGAGGLSKKLLRYETRERVAAVVRAGFKPTDAKRRFAGGTATIHYAILNGAPAILFVPGGKVAGAVTFDLVDGRIETVRGIAAPDRLVRLNESWRRHDAGEPLIAEW</sequence>
<dbReference type="InterPro" id="IPR032710">
    <property type="entry name" value="NTF2-like_dom_sf"/>
</dbReference>
<evidence type="ECO:0000313" key="10">
    <source>
        <dbReference type="Proteomes" id="UP000481109"/>
    </source>
</evidence>
<dbReference type="Gene3D" id="3.10.450.50">
    <property type="match status" value="1"/>
</dbReference>
<dbReference type="GO" id="GO:0006352">
    <property type="term" value="P:DNA-templated transcription initiation"/>
    <property type="evidence" value="ECO:0007669"/>
    <property type="project" value="InterPro"/>
</dbReference>
<accession>A0A6G4XPQ3</accession>
<name>A0A6G4XPQ3_9ACTN</name>
<dbReference type="Gene3D" id="1.10.10.10">
    <property type="entry name" value="Winged helix-like DNA-binding domain superfamily/Winged helix DNA-binding domain"/>
    <property type="match status" value="1"/>
</dbReference>
<feature type="compositionally biased region" description="Basic residues" evidence="6">
    <location>
        <begin position="160"/>
        <end position="173"/>
    </location>
</feature>
<evidence type="ECO:0000259" key="8">
    <source>
        <dbReference type="Pfam" id="PF08281"/>
    </source>
</evidence>
<reference evidence="9 10" key="1">
    <citation type="submission" date="2020-02" db="EMBL/GenBank/DDBJ databases">
        <title>Whole-genome analyses of novel actinobacteria.</title>
        <authorList>
            <person name="Sahin N."/>
            <person name="Tokatli A."/>
        </authorList>
    </citation>
    <scope>NUCLEOTIDE SEQUENCE [LARGE SCALE GENOMIC DNA]</scope>
    <source>
        <strain evidence="9 10">YC504</strain>
    </source>
</reference>
<dbReference type="SUPFAM" id="SSF88946">
    <property type="entry name" value="Sigma2 domain of RNA polymerase sigma factors"/>
    <property type="match status" value="1"/>
</dbReference>
<evidence type="ECO:0000256" key="3">
    <source>
        <dbReference type="ARBA" id="ARBA00023015"/>
    </source>
</evidence>
<evidence type="ECO:0000313" key="9">
    <source>
        <dbReference type="EMBL" id="NGO79569.1"/>
    </source>
</evidence>
<dbReference type="GO" id="GO:0016987">
    <property type="term" value="F:sigma factor activity"/>
    <property type="evidence" value="ECO:0007669"/>
    <property type="project" value="UniProtKB-KW"/>
</dbReference>
<dbReference type="InterPro" id="IPR052704">
    <property type="entry name" value="ECF_Sigma-70_Domain"/>
</dbReference>
<proteinExistence type="inferred from homology"/>
<dbReference type="InterPro" id="IPR013324">
    <property type="entry name" value="RNA_pol_sigma_r3/r4-like"/>
</dbReference>
<dbReference type="Gene3D" id="1.10.1740.10">
    <property type="match status" value="1"/>
</dbReference>
<dbReference type="SUPFAM" id="SSF54427">
    <property type="entry name" value="NTF2-like"/>
    <property type="match status" value="1"/>
</dbReference>
<dbReference type="InterPro" id="IPR013249">
    <property type="entry name" value="RNA_pol_sigma70_r4_t2"/>
</dbReference>
<dbReference type="GO" id="GO:0003677">
    <property type="term" value="F:DNA binding"/>
    <property type="evidence" value="ECO:0007669"/>
    <property type="project" value="InterPro"/>
</dbReference>
<dbReference type="Pfam" id="PF04542">
    <property type="entry name" value="Sigma70_r2"/>
    <property type="match status" value="1"/>
</dbReference>
<dbReference type="SUPFAM" id="SSF88659">
    <property type="entry name" value="Sigma3 and sigma4 domains of RNA polymerase sigma factors"/>
    <property type="match status" value="1"/>
</dbReference>
<feature type="domain" description="RNA polymerase sigma-70 region 2" evidence="7">
    <location>
        <begin position="17"/>
        <end position="79"/>
    </location>
</feature>
<evidence type="ECO:0000259" key="7">
    <source>
        <dbReference type="Pfam" id="PF04542"/>
    </source>
</evidence>
<dbReference type="NCBIfam" id="TIGR02937">
    <property type="entry name" value="sigma70-ECF"/>
    <property type="match status" value="1"/>
</dbReference>
<dbReference type="InterPro" id="IPR013325">
    <property type="entry name" value="RNA_pol_sigma_r2"/>
</dbReference>
<keyword evidence="10" id="KW-1185">Reference proteome</keyword>
<evidence type="ECO:0000256" key="5">
    <source>
        <dbReference type="ARBA" id="ARBA00023163"/>
    </source>
</evidence>